<sequence>AKRRLQEIGMQFQMAQKRMEMASTMEQQRQQDKAGAEALGMEAARRGEDVTFKNPYSSLAYAETRRQMGAREQVAGERRKTLEETFERDLAVKGFEEIPQTPTVDVQFARPGEPIRRRPAERGTVSVGKKVYRRPPEDVGKLMQRASGRMRDYMLARGTPKTPEEFHKRAMEYERQVWTQTQAKSKAEAMEDADEAYRDISGFVKDQGDIYADSGEKQVNALRDELETLGFTEEEIASVARIETKGWNRAVINWSKLRNMLFQKRLARVGGAAGPAP</sequence>
<reference evidence="2" key="1">
    <citation type="journal article" date="2014" name="Front. Microbiol.">
        <title>High frequency of phylogenetically diverse reductive dehalogenase-homologous genes in deep subseafloor sedimentary metagenomes.</title>
        <authorList>
            <person name="Kawai M."/>
            <person name="Futagami T."/>
            <person name="Toyoda A."/>
            <person name="Takaki Y."/>
            <person name="Nishi S."/>
            <person name="Hori S."/>
            <person name="Arai W."/>
            <person name="Tsubouchi T."/>
            <person name="Morono Y."/>
            <person name="Uchiyama I."/>
            <person name="Ito T."/>
            <person name="Fujiyama A."/>
            <person name="Inagaki F."/>
            <person name="Takami H."/>
        </authorList>
    </citation>
    <scope>NUCLEOTIDE SEQUENCE</scope>
    <source>
        <strain evidence="2">Expedition CK06-06</strain>
    </source>
</reference>
<name>X0TIV2_9ZZZZ</name>
<accession>X0TIV2</accession>
<feature type="non-terminal residue" evidence="2">
    <location>
        <position position="277"/>
    </location>
</feature>
<organism evidence="2">
    <name type="scientific">marine sediment metagenome</name>
    <dbReference type="NCBI Taxonomy" id="412755"/>
    <lineage>
        <taxon>unclassified sequences</taxon>
        <taxon>metagenomes</taxon>
        <taxon>ecological metagenomes</taxon>
    </lineage>
</organism>
<feature type="region of interest" description="Disordered" evidence="1">
    <location>
        <begin position="18"/>
        <end position="38"/>
    </location>
</feature>
<gene>
    <name evidence="2" type="ORF">S01H1_28991</name>
</gene>
<comment type="caution">
    <text evidence="2">The sequence shown here is derived from an EMBL/GenBank/DDBJ whole genome shotgun (WGS) entry which is preliminary data.</text>
</comment>
<evidence type="ECO:0000313" key="2">
    <source>
        <dbReference type="EMBL" id="GAF87201.1"/>
    </source>
</evidence>
<feature type="non-terminal residue" evidence="2">
    <location>
        <position position="1"/>
    </location>
</feature>
<protein>
    <submittedName>
        <fullName evidence="2">Uncharacterized protein</fullName>
    </submittedName>
</protein>
<dbReference type="AlphaFoldDB" id="X0TIV2"/>
<proteinExistence type="predicted"/>
<evidence type="ECO:0000256" key="1">
    <source>
        <dbReference type="SAM" id="MobiDB-lite"/>
    </source>
</evidence>
<dbReference type="EMBL" id="BARS01017753">
    <property type="protein sequence ID" value="GAF87201.1"/>
    <property type="molecule type" value="Genomic_DNA"/>
</dbReference>